<evidence type="ECO:0000256" key="1">
    <source>
        <dbReference type="SAM" id="MobiDB-lite"/>
    </source>
</evidence>
<proteinExistence type="predicted"/>
<dbReference type="EMBL" id="VYYT01000002">
    <property type="protein sequence ID" value="KAK2779686.1"/>
    <property type="molecule type" value="Genomic_DNA"/>
</dbReference>
<feature type="region of interest" description="Disordered" evidence="1">
    <location>
        <begin position="1"/>
        <end position="71"/>
    </location>
</feature>
<reference evidence="2" key="1">
    <citation type="submission" date="2023-02" db="EMBL/GenBank/DDBJ databases">
        <title>Colletotrichum kahawae CIFC_Que2 genome sequencing and assembly.</title>
        <authorList>
            <person name="Baroncelli R."/>
        </authorList>
    </citation>
    <scope>NUCLEOTIDE SEQUENCE</scope>
    <source>
        <strain evidence="2">CIFC_Que2</strain>
    </source>
</reference>
<protein>
    <submittedName>
        <fullName evidence="2">Uncharacterized protein</fullName>
    </submittedName>
</protein>
<accession>A0AAD9YVM0</accession>
<evidence type="ECO:0000313" key="3">
    <source>
        <dbReference type="Proteomes" id="UP001281614"/>
    </source>
</evidence>
<organism evidence="2 3">
    <name type="scientific">Colletotrichum kahawae</name>
    <name type="common">Coffee berry disease fungus</name>
    <dbReference type="NCBI Taxonomy" id="34407"/>
    <lineage>
        <taxon>Eukaryota</taxon>
        <taxon>Fungi</taxon>
        <taxon>Dikarya</taxon>
        <taxon>Ascomycota</taxon>
        <taxon>Pezizomycotina</taxon>
        <taxon>Sordariomycetes</taxon>
        <taxon>Hypocreomycetidae</taxon>
        <taxon>Glomerellales</taxon>
        <taxon>Glomerellaceae</taxon>
        <taxon>Colletotrichum</taxon>
        <taxon>Colletotrichum gloeosporioides species complex</taxon>
    </lineage>
</organism>
<evidence type="ECO:0000313" key="2">
    <source>
        <dbReference type="EMBL" id="KAK2779686.1"/>
    </source>
</evidence>
<comment type="caution">
    <text evidence="2">The sequence shown here is derived from an EMBL/GenBank/DDBJ whole genome shotgun (WGS) entry which is preliminary data.</text>
</comment>
<dbReference type="AlphaFoldDB" id="A0AAD9YVM0"/>
<dbReference type="Proteomes" id="UP001281614">
    <property type="component" value="Unassembled WGS sequence"/>
</dbReference>
<sequence>MRQKPMLPAGGQQQQSACRRDGWMDGGKQLMGAASTRVGTAASELDGGTGKQEEKEGPKVPPDDEIPPAAGGAAAAFCIAAPLLEQG</sequence>
<keyword evidence="3" id="KW-1185">Reference proteome</keyword>
<gene>
    <name evidence="2" type="ORF">CKAH01_03034</name>
</gene>
<name>A0AAD9YVM0_COLKA</name>
<feature type="compositionally biased region" description="Basic and acidic residues" evidence="1">
    <location>
        <begin position="51"/>
        <end position="62"/>
    </location>
</feature>